<keyword evidence="2" id="KW-1133">Transmembrane helix</keyword>
<organism evidence="3 4">
    <name type="scientific">Serinibacter arcticus</name>
    <dbReference type="NCBI Taxonomy" id="1655435"/>
    <lineage>
        <taxon>Bacteria</taxon>
        <taxon>Bacillati</taxon>
        <taxon>Actinomycetota</taxon>
        <taxon>Actinomycetes</taxon>
        <taxon>Micrococcales</taxon>
        <taxon>Beutenbergiaceae</taxon>
        <taxon>Serinibacter</taxon>
    </lineage>
</organism>
<dbReference type="AlphaFoldDB" id="A0A2U1ZWK7"/>
<feature type="region of interest" description="Disordered" evidence="1">
    <location>
        <begin position="1"/>
        <end position="22"/>
    </location>
</feature>
<feature type="transmembrane region" description="Helical" evidence="2">
    <location>
        <begin position="63"/>
        <end position="86"/>
    </location>
</feature>
<evidence type="ECO:0000256" key="2">
    <source>
        <dbReference type="SAM" id="Phobius"/>
    </source>
</evidence>
<dbReference type="InterPro" id="IPR052712">
    <property type="entry name" value="Acid_resist_chaperone_HdeD"/>
</dbReference>
<protein>
    <recommendedName>
        <fullName evidence="5">HdeD family acid-resistance protein</fullName>
    </recommendedName>
</protein>
<feature type="transmembrane region" description="Helical" evidence="2">
    <location>
        <begin position="180"/>
        <end position="200"/>
    </location>
</feature>
<feature type="transmembrane region" description="Helical" evidence="2">
    <location>
        <begin position="153"/>
        <end position="174"/>
    </location>
</feature>
<evidence type="ECO:0000256" key="1">
    <source>
        <dbReference type="SAM" id="MobiDB-lite"/>
    </source>
</evidence>
<dbReference type="PANTHER" id="PTHR34989">
    <property type="entry name" value="PROTEIN HDED"/>
    <property type="match status" value="1"/>
</dbReference>
<comment type="caution">
    <text evidence="3">The sequence shown here is derived from an EMBL/GenBank/DDBJ whole genome shotgun (WGS) entry which is preliminary data.</text>
</comment>
<dbReference type="GO" id="GO:0005886">
    <property type="term" value="C:plasma membrane"/>
    <property type="evidence" value="ECO:0007669"/>
    <property type="project" value="TreeGrafter"/>
</dbReference>
<keyword evidence="2" id="KW-0812">Transmembrane</keyword>
<dbReference type="OrthoDB" id="3238356at2"/>
<feature type="transmembrane region" description="Helical" evidence="2">
    <location>
        <begin position="120"/>
        <end position="141"/>
    </location>
</feature>
<sequence>MTSPTQSSQPTPSPSSGSSAFPPALAEASARALRILRIALGLAGVVTLLVGALILIWPGRTAVVGTAILAVYLIVVGLLYLAAAIFSQHRGAWARIGHLVLAALFVAGGISAFSNLQATTAVLAVFLAVLIGVLWIVEGIVSLATVSRSENRVWTVVFAVISVLAGISLVTSPLWSAVLLWWLVGISLVVIGALQVARAITFGRPA</sequence>
<dbReference type="RefSeq" id="WP_109229757.1">
    <property type="nucleotide sequence ID" value="NZ_PYHR01000002.1"/>
</dbReference>
<dbReference type="PANTHER" id="PTHR34989:SF1">
    <property type="entry name" value="PROTEIN HDED"/>
    <property type="match status" value="1"/>
</dbReference>
<proteinExistence type="predicted"/>
<name>A0A2U1ZWK7_9MICO</name>
<accession>A0A2U1ZWK7</accession>
<evidence type="ECO:0000313" key="3">
    <source>
        <dbReference type="EMBL" id="PWD51376.1"/>
    </source>
</evidence>
<feature type="transmembrane region" description="Helical" evidence="2">
    <location>
        <begin position="93"/>
        <end position="114"/>
    </location>
</feature>
<keyword evidence="4" id="KW-1185">Reference proteome</keyword>
<reference evidence="3 4" key="1">
    <citation type="submission" date="2018-03" db="EMBL/GenBank/DDBJ databases">
        <title>Genome assembly of novel Miniimonas species PCH200.</title>
        <authorList>
            <person name="Thakur V."/>
            <person name="Kumar V."/>
            <person name="Singh D."/>
        </authorList>
    </citation>
    <scope>NUCLEOTIDE SEQUENCE [LARGE SCALE GENOMIC DNA]</scope>
    <source>
        <strain evidence="3 4">PCH200</strain>
    </source>
</reference>
<dbReference type="Proteomes" id="UP000245166">
    <property type="component" value="Unassembled WGS sequence"/>
</dbReference>
<feature type="transmembrane region" description="Helical" evidence="2">
    <location>
        <begin position="35"/>
        <end position="57"/>
    </location>
</feature>
<dbReference type="InterPro" id="IPR005325">
    <property type="entry name" value="DUF308_memb"/>
</dbReference>
<evidence type="ECO:0008006" key="5">
    <source>
        <dbReference type="Google" id="ProtNLM"/>
    </source>
</evidence>
<evidence type="ECO:0000313" key="4">
    <source>
        <dbReference type="Proteomes" id="UP000245166"/>
    </source>
</evidence>
<dbReference type="EMBL" id="PYHR01000002">
    <property type="protein sequence ID" value="PWD51376.1"/>
    <property type="molecule type" value="Genomic_DNA"/>
</dbReference>
<keyword evidence="2" id="KW-0472">Membrane</keyword>
<dbReference type="Pfam" id="PF03729">
    <property type="entry name" value="DUF308"/>
    <property type="match status" value="2"/>
</dbReference>
<gene>
    <name evidence="3" type="ORF">C8046_12600</name>
</gene>